<protein>
    <submittedName>
        <fullName evidence="2">Uncharacterized protein</fullName>
    </submittedName>
</protein>
<sequence>MSFSRPDENTLGAPITRSGRRATEVARRFARPGTAHRGSLGTTFLAAGAAIVVAIRLLYGFAWFVVYWDEYPVPLAALSAWAVLLAVSIAAVVLFRVTGERMADWMFGLFLAALGGAVALDLIAIWGLHDVGRYATAAVSAGMVLLLVLTLRSSGEIIAAAGAIGLALAVAMAVNTRPLVEHLAQQISTLAFAVLPAVIGVVVVRGFRRMVRIELDRVLVQSTVSAPRFAVGMLASEELARLDLDAEKLLDSVANGEVALPLDPRTASVAASLATELRLHLIEGRRETWLYHAITESGMLGQSVTLTDPSSLAGLLDPSQRDGLLSAVWLVISDGATTNPNRSVHITLGPVRPTGRPDRRILVPIVMKTTGLPRNRVDPAVWDALGKVGPYDDSTEDASLRVQIDCAVDSPAEVASTHSSQGR</sequence>
<dbReference type="OrthoDB" id="5124978at2"/>
<dbReference type="AlphaFoldDB" id="A0A2M9CLJ8"/>
<feature type="transmembrane region" description="Helical" evidence="1">
    <location>
        <begin position="74"/>
        <end position="95"/>
    </location>
</feature>
<keyword evidence="3" id="KW-1185">Reference proteome</keyword>
<accession>A0A2M9CLJ8</accession>
<evidence type="ECO:0000256" key="1">
    <source>
        <dbReference type="SAM" id="Phobius"/>
    </source>
</evidence>
<keyword evidence="1" id="KW-1133">Transmembrane helix</keyword>
<dbReference type="RefSeq" id="WP_100364929.1">
    <property type="nucleotide sequence ID" value="NZ_PGFF01000001.1"/>
</dbReference>
<reference evidence="2 3" key="1">
    <citation type="submission" date="2017-11" db="EMBL/GenBank/DDBJ databases">
        <title>Genomic Encyclopedia of Archaeal and Bacterial Type Strains, Phase II (KMG-II): From Individual Species to Whole Genera.</title>
        <authorList>
            <person name="Goeker M."/>
        </authorList>
    </citation>
    <scope>NUCLEOTIDE SEQUENCE [LARGE SCALE GENOMIC DNA]</scope>
    <source>
        <strain evidence="2 3">DSM 27393</strain>
    </source>
</reference>
<feature type="transmembrane region" description="Helical" evidence="1">
    <location>
        <begin position="107"/>
        <end position="128"/>
    </location>
</feature>
<dbReference type="EMBL" id="PGFF01000001">
    <property type="protein sequence ID" value="PJJ72775.1"/>
    <property type="molecule type" value="Genomic_DNA"/>
</dbReference>
<proteinExistence type="predicted"/>
<feature type="transmembrane region" description="Helical" evidence="1">
    <location>
        <begin position="158"/>
        <end position="175"/>
    </location>
</feature>
<organism evidence="2 3">
    <name type="scientific">Diaminobutyricimonas aerilata</name>
    <dbReference type="NCBI Taxonomy" id="1162967"/>
    <lineage>
        <taxon>Bacteria</taxon>
        <taxon>Bacillati</taxon>
        <taxon>Actinomycetota</taxon>
        <taxon>Actinomycetes</taxon>
        <taxon>Micrococcales</taxon>
        <taxon>Microbacteriaceae</taxon>
        <taxon>Diaminobutyricimonas</taxon>
    </lineage>
</organism>
<feature type="transmembrane region" description="Helical" evidence="1">
    <location>
        <begin position="44"/>
        <end position="68"/>
    </location>
</feature>
<gene>
    <name evidence="2" type="ORF">CLV46_2351</name>
</gene>
<feature type="transmembrane region" description="Helical" evidence="1">
    <location>
        <begin position="134"/>
        <end position="151"/>
    </location>
</feature>
<keyword evidence="1" id="KW-0472">Membrane</keyword>
<feature type="transmembrane region" description="Helical" evidence="1">
    <location>
        <begin position="187"/>
        <end position="207"/>
    </location>
</feature>
<evidence type="ECO:0000313" key="3">
    <source>
        <dbReference type="Proteomes" id="UP000228758"/>
    </source>
</evidence>
<name>A0A2M9CLJ8_9MICO</name>
<dbReference type="Proteomes" id="UP000228758">
    <property type="component" value="Unassembled WGS sequence"/>
</dbReference>
<keyword evidence="1" id="KW-0812">Transmembrane</keyword>
<evidence type="ECO:0000313" key="2">
    <source>
        <dbReference type="EMBL" id="PJJ72775.1"/>
    </source>
</evidence>
<comment type="caution">
    <text evidence="2">The sequence shown here is derived from an EMBL/GenBank/DDBJ whole genome shotgun (WGS) entry which is preliminary data.</text>
</comment>